<gene>
    <name evidence="3" type="ORF">PPAR1163_LOCUS1964</name>
</gene>
<feature type="transmembrane region" description="Helical" evidence="1">
    <location>
        <begin position="232"/>
        <end position="260"/>
    </location>
</feature>
<keyword evidence="1" id="KW-1133">Transmembrane helix</keyword>
<protein>
    <recommendedName>
        <fullName evidence="2">PhoD-like phosphatase metallophosphatase domain-containing protein</fullName>
    </recommendedName>
</protein>
<reference evidence="3" key="1">
    <citation type="submission" date="2021-01" db="EMBL/GenBank/DDBJ databases">
        <authorList>
            <person name="Corre E."/>
            <person name="Pelletier E."/>
            <person name="Niang G."/>
            <person name="Scheremetjew M."/>
            <person name="Finn R."/>
            <person name="Kale V."/>
            <person name="Holt S."/>
            <person name="Cochrane G."/>
            <person name="Meng A."/>
            <person name="Brown T."/>
            <person name="Cohen L."/>
        </authorList>
    </citation>
    <scope>NUCLEOTIDE SEQUENCE</scope>
    <source>
        <strain evidence="3">CCMP2877</strain>
    </source>
</reference>
<dbReference type="InterPro" id="IPR018946">
    <property type="entry name" value="PhoD-like_MPP"/>
</dbReference>
<dbReference type="SUPFAM" id="SSF56300">
    <property type="entry name" value="Metallo-dependent phosphatases"/>
    <property type="match status" value="1"/>
</dbReference>
<feature type="domain" description="PhoD-like phosphatase metallophosphatase" evidence="2">
    <location>
        <begin position="1"/>
        <end position="102"/>
    </location>
</feature>
<organism evidence="3">
    <name type="scientific">Phaeomonas parva</name>
    <dbReference type="NCBI Taxonomy" id="124430"/>
    <lineage>
        <taxon>Eukaryota</taxon>
        <taxon>Sar</taxon>
        <taxon>Stramenopiles</taxon>
        <taxon>Ochrophyta</taxon>
        <taxon>Pinguiophyceae</taxon>
        <taxon>Pinguiochrysidales</taxon>
        <taxon>Pinguiochrysidaceae</taxon>
        <taxon>Phaeomonas</taxon>
    </lineage>
</organism>
<keyword evidence="1" id="KW-0472">Membrane</keyword>
<evidence type="ECO:0000313" key="3">
    <source>
        <dbReference type="EMBL" id="CAD9243618.1"/>
    </source>
</evidence>
<proteinExistence type="predicted"/>
<sequence length="276" mass="30314">MLGEEQWAWLEQQLAAPAVDVQLYLVGAGLQMLPDDRAIGETWGRFPRARARLMDLVSRAAAPAVLLSGDVHYSEITDVRCRANSTGGVKDIAEVTASGMTHSWGEPKGFMGHNVFNKLGDVGAAISYFVNDILNPRGFELTQRVLGCAYRRDNLEDYTAERGFGVVDIEWGEAGTPPRVTTKIVGKDGATLLERDLSYSNAATEGSSAGSDSFDCGPLHEVSDLQRVLQKVVAIGIILLVFGSMLHVLLFVLTLPWTLLRLWTRRKITPKEKKQQ</sequence>
<dbReference type="PANTHER" id="PTHR33987">
    <property type="entry name" value="CALCINEURIN-LIKE METALLO-PHOSPHOESTERASE SUPERFAMILY PROTEIN"/>
    <property type="match status" value="1"/>
</dbReference>
<dbReference type="InterPro" id="IPR038607">
    <property type="entry name" value="PhoD-like_sf"/>
</dbReference>
<dbReference type="AlphaFoldDB" id="A0A7S1XL37"/>
<keyword evidence="1" id="KW-0812">Transmembrane</keyword>
<dbReference type="InterPro" id="IPR029052">
    <property type="entry name" value="Metallo-depent_PP-like"/>
</dbReference>
<name>A0A7S1XL37_9STRA</name>
<dbReference type="Pfam" id="PF09423">
    <property type="entry name" value="PhoD"/>
    <property type="match status" value="1"/>
</dbReference>
<dbReference type="PANTHER" id="PTHR33987:SF1">
    <property type="entry name" value="CALCINEURIN-LIKE METALLO-PHOSPHOESTERASE SUPERFAMILY PROTEIN"/>
    <property type="match status" value="1"/>
</dbReference>
<evidence type="ECO:0000256" key="1">
    <source>
        <dbReference type="SAM" id="Phobius"/>
    </source>
</evidence>
<dbReference type="Gene3D" id="3.60.21.70">
    <property type="entry name" value="PhoD-like phosphatase"/>
    <property type="match status" value="1"/>
</dbReference>
<dbReference type="EMBL" id="HBGJ01003068">
    <property type="protein sequence ID" value="CAD9243618.1"/>
    <property type="molecule type" value="Transcribed_RNA"/>
</dbReference>
<accession>A0A7S1XL37</accession>
<evidence type="ECO:0000259" key="2">
    <source>
        <dbReference type="Pfam" id="PF09423"/>
    </source>
</evidence>